<dbReference type="InterPro" id="IPR036514">
    <property type="entry name" value="SGNH_hydro_sf"/>
</dbReference>
<comment type="similarity">
    <text evidence="1">Belongs to the 'GDSL' lipolytic enzyme family.</text>
</comment>
<dbReference type="AlphaFoldDB" id="M8ACE9"/>
<accession>M8ACE9</accession>
<keyword evidence="2" id="KW-0325">Glycoprotein</keyword>
<name>M8ACE9_TRIUA</name>
<dbReference type="eggNOG" id="ENOG502QTD0">
    <property type="taxonomic scope" value="Eukaryota"/>
</dbReference>
<dbReference type="InterPro" id="IPR001087">
    <property type="entry name" value="GDSL"/>
</dbReference>
<organism evidence="3">
    <name type="scientific">Triticum urartu</name>
    <name type="common">Red wild einkorn</name>
    <name type="synonym">Crithodium urartu</name>
    <dbReference type="NCBI Taxonomy" id="4572"/>
    <lineage>
        <taxon>Eukaryota</taxon>
        <taxon>Viridiplantae</taxon>
        <taxon>Streptophyta</taxon>
        <taxon>Embryophyta</taxon>
        <taxon>Tracheophyta</taxon>
        <taxon>Spermatophyta</taxon>
        <taxon>Magnoliopsida</taxon>
        <taxon>Liliopsida</taxon>
        <taxon>Poales</taxon>
        <taxon>Poaceae</taxon>
        <taxon>BOP clade</taxon>
        <taxon>Pooideae</taxon>
        <taxon>Triticodae</taxon>
        <taxon>Triticeae</taxon>
        <taxon>Triticinae</taxon>
        <taxon>Triticum</taxon>
    </lineage>
</organism>
<evidence type="ECO:0000256" key="1">
    <source>
        <dbReference type="ARBA" id="ARBA00008668"/>
    </source>
</evidence>
<gene>
    <name evidence="3" type="ORF">TRIUR3_13497</name>
</gene>
<evidence type="ECO:0000256" key="2">
    <source>
        <dbReference type="ARBA" id="ARBA00023180"/>
    </source>
</evidence>
<protein>
    <submittedName>
        <fullName evidence="3">GDSL esterase/lipase LIP-4</fullName>
    </submittedName>
</protein>
<dbReference type="OMA" id="CYLAKEF"/>
<dbReference type="GO" id="GO:0016788">
    <property type="term" value="F:hydrolase activity, acting on ester bonds"/>
    <property type="evidence" value="ECO:0007669"/>
    <property type="project" value="InterPro"/>
</dbReference>
<dbReference type="STRING" id="4572.M8ACE9"/>
<dbReference type="SUPFAM" id="SSF52266">
    <property type="entry name" value="SGNH hydrolase"/>
    <property type="match status" value="1"/>
</dbReference>
<dbReference type="EMBL" id="KD135133">
    <property type="protein sequence ID" value="EMS58239.1"/>
    <property type="molecule type" value="Genomic_DNA"/>
</dbReference>
<dbReference type="Pfam" id="PF00657">
    <property type="entry name" value="Lipase_GDSL"/>
    <property type="match status" value="1"/>
</dbReference>
<dbReference type="Gene3D" id="3.40.50.1110">
    <property type="entry name" value="SGNH hydrolase"/>
    <property type="match status" value="1"/>
</dbReference>
<dbReference type="PANTHER" id="PTHR22835">
    <property type="entry name" value="ZINC FINGER FYVE DOMAIN CONTAINING PROTEIN"/>
    <property type="match status" value="1"/>
</dbReference>
<proteinExistence type="inferred from homology"/>
<sequence length="263" mass="29034">MADFPLLFVLLVSNRGRERELRPMVCASLKTHELNPYLKAVGSDYSNGVNFAMAGSTVSHGVSPYSLNVQVDQFVYFKRRSLELIELGLKGPVNKEGFENALYMMDIGHNDVAGVMHTPSDQWDKKFRQIVSEIGDAIRAFNKKLSDLCDEVRLRLKDATVVYTDMFAIKYGFVANHTKYGIEWPLMVCCGNGGPPYNFMPGKFGCGDLCGPEEKVLSWDGVHFTDFGSGLAAKHAMSGEYSKPRVKLASLLNGGSKKPSSVS</sequence>
<reference evidence="3" key="1">
    <citation type="journal article" date="2013" name="Nature">
        <title>Draft genome of the wheat A-genome progenitor Triticum urartu.</title>
        <authorList>
            <person name="Ling H.Q."/>
            <person name="Zhao S."/>
            <person name="Liu D."/>
            <person name="Wang J."/>
            <person name="Sun H."/>
            <person name="Zhang C."/>
            <person name="Fan H."/>
            <person name="Li D."/>
            <person name="Dong L."/>
            <person name="Tao Y."/>
            <person name="Gao C."/>
            <person name="Wu H."/>
            <person name="Li Y."/>
            <person name="Cui Y."/>
            <person name="Guo X."/>
            <person name="Zheng S."/>
            <person name="Wang B."/>
            <person name="Yu K."/>
            <person name="Liang Q."/>
            <person name="Yang W."/>
            <person name="Lou X."/>
            <person name="Chen J."/>
            <person name="Feng M."/>
            <person name="Jian J."/>
            <person name="Zhang X."/>
            <person name="Luo G."/>
            <person name="Jiang Y."/>
            <person name="Liu J."/>
            <person name="Wang Z."/>
            <person name="Sha Y."/>
            <person name="Zhang B."/>
            <person name="Wu H."/>
            <person name="Tang D."/>
            <person name="Shen Q."/>
            <person name="Xue P."/>
            <person name="Zou S."/>
            <person name="Wang X."/>
            <person name="Liu X."/>
            <person name="Wang F."/>
            <person name="Yang Y."/>
            <person name="An X."/>
            <person name="Dong Z."/>
            <person name="Zhang K."/>
            <person name="Zhang X."/>
            <person name="Luo M.C."/>
            <person name="Dvorak J."/>
            <person name="Tong Y."/>
            <person name="Wang J."/>
            <person name="Yang H."/>
            <person name="Li Z."/>
            <person name="Wang D."/>
            <person name="Zhang A."/>
            <person name="Wang J."/>
        </authorList>
    </citation>
    <scope>NUCLEOTIDE SEQUENCE</scope>
</reference>
<dbReference type="PANTHER" id="PTHR22835:SF234">
    <property type="entry name" value="OS05G0159200 PROTEIN"/>
    <property type="match status" value="1"/>
</dbReference>
<evidence type="ECO:0000313" key="3">
    <source>
        <dbReference type="EMBL" id="EMS58239.1"/>
    </source>
</evidence>